<reference evidence="3 4" key="1">
    <citation type="submission" date="2012-09" db="EMBL/GenBank/DDBJ databases">
        <title>Genome Sequence of alkane-degrading Bacterium Alcanivorax jadensis T9.</title>
        <authorList>
            <person name="Lai Q."/>
            <person name="Shao Z."/>
        </authorList>
    </citation>
    <scope>NUCLEOTIDE SEQUENCE [LARGE SCALE GENOMIC DNA]</scope>
    <source>
        <strain evidence="3 4">T9</strain>
    </source>
</reference>
<dbReference type="Pfam" id="PF06580">
    <property type="entry name" value="His_kinase"/>
    <property type="match status" value="1"/>
</dbReference>
<evidence type="ECO:0000256" key="1">
    <source>
        <dbReference type="SAM" id="Phobius"/>
    </source>
</evidence>
<dbReference type="EMBL" id="ARXU01000002">
    <property type="protein sequence ID" value="KGD62497.1"/>
    <property type="molecule type" value="Genomic_DNA"/>
</dbReference>
<dbReference type="RefSeq" id="WP_035245273.1">
    <property type="nucleotide sequence ID" value="NZ_ARXU01000002.1"/>
</dbReference>
<dbReference type="PANTHER" id="PTHR34220">
    <property type="entry name" value="SENSOR HISTIDINE KINASE YPDA"/>
    <property type="match status" value="1"/>
</dbReference>
<evidence type="ECO:0000313" key="3">
    <source>
        <dbReference type="EMBL" id="KGD62497.1"/>
    </source>
</evidence>
<proteinExistence type="predicted"/>
<keyword evidence="1" id="KW-0812">Transmembrane</keyword>
<feature type="domain" description="Signal transduction histidine kinase internal region" evidence="2">
    <location>
        <begin position="158"/>
        <end position="236"/>
    </location>
</feature>
<sequence length="345" mass="38272">MAATDEQPNSSFLPDLCSTRAVLVVVVVAELMALVINLVATYYSDFSMGRLAITSLFVQWVGLTSAALVCQLRPRLNRLAPSVAAVAVVLLVVVDTLVFSVVAALVMSWVTGTLMPGSLWSMEILVNGLIAAIIAGLVMRYFYVQEQLRQKGQAELQARIQALQSRIRPHFLFNSMNIIASLIAVDPDTAEKVVEDLSVLFRASLKNIGNEVSLDEELELCRRYIHIEQLRMGERLQVEWDIRVEAKSVMIPLLTLQPLLENAIYHGIQPLAAGGVVTIRALAEHGELVLSVSNPKPEGDGHHNGNRMALENIRHRLEALYGDEVAVESRPQQKEYEIEIRYPLQ</sequence>
<evidence type="ECO:0000313" key="4">
    <source>
        <dbReference type="Proteomes" id="UP000029443"/>
    </source>
</evidence>
<dbReference type="Proteomes" id="UP000029443">
    <property type="component" value="Unassembled WGS sequence"/>
</dbReference>
<dbReference type="InterPro" id="IPR036890">
    <property type="entry name" value="HATPase_C_sf"/>
</dbReference>
<dbReference type="PANTHER" id="PTHR34220:SF7">
    <property type="entry name" value="SENSOR HISTIDINE KINASE YPDA"/>
    <property type="match status" value="1"/>
</dbReference>
<comment type="caution">
    <text evidence="3">The sequence shown here is derived from an EMBL/GenBank/DDBJ whole genome shotgun (WGS) entry which is preliminary data.</text>
</comment>
<feature type="transmembrane region" description="Helical" evidence="1">
    <location>
        <begin position="82"/>
        <end position="112"/>
    </location>
</feature>
<keyword evidence="1" id="KW-1133">Transmembrane helix</keyword>
<dbReference type="SUPFAM" id="SSF55874">
    <property type="entry name" value="ATPase domain of HSP90 chaperone/DNA topoisomerase II/histidine kinase"/>
    <property type="match status" value="1"/>
</dbReference>
<feature type="transmembrane region" description="Helical" evidence="1">
    <location>
        <begin position="124"/>
        <end position="143"/>
    </location>
</feature>
<name>A0ABR4WFZ5_9GAMM</name>
<dbReference type="InterPro" id="IPR050640">
    <property type="entry name" value="Bact_2-comp_sensor_kinase"/>
</dbReference>
<organism evidence="3 4">
    <name type="scientific">Alcanivorax jadensis T9</name>
    <dbReference type="NCBI Taxonomy" id="1177181"/>
    <lineage>
        <taxon>Bacteria</taxon>
        <taxon>Pseudomonadati</taxon>
        <taxon>Pseudomonadota</taxon>
        <taxon>Gammaproteobacteria</taxon>
        <taxon>Oceanospirillales</taxon>
        <taxon>Alcanivoracaceae</taxon>
        <taxon>Alcanivorax</taxon>
    </lineage>
</organism>
<gene>
    <name evidence="3" type="ORF">T9A_00788</name>
</gene>
<protein>
    <submittedName>
        <fullName evidence="3">Two-component system sensor protein, alginate biosynthesis</fullName>
    </submittedName>
</protein>
<dbReference type="Gene3D" id="3.30.565.10">
    <property type="entry name" value="Histidine kinase-like ATPase, C-terminal domain"/>
    <property type="match status" value="1"/>
</dbReference>
<accession>A0ABR4WFZ5</accession>
<keyword evidence="1" id="KW-0472">Membrane</keyword>
<dbReference type="InterPro" id="IPR010559">
    <property type="entry name" value="Sig_transdc_His_kin_internal"/>
</dbReference>
<feature type="transmembrane region" description="Helical" evidence="1">
    <location>
        <begin position="21"/>
        <end position="43"/>
    </location>
</feature>
<feature type="transmembrane region" description="Helical" evidence="1">
    <location>
        <begin position="49"/>
        <end position="70"/>
    </location>
</feature>
<evidence type="ECO:0000259" key="2">
    <source>
        <dbReference type="Pfam" id="PF06580"/>
    </source>
</evidence>
<keyword evidence="4" id="KW-1185">Reference proteome</keyword>